<gene>
    <name evidence="1" type="ORF">TBRA_LOCUS15339</name>
</gene>
<reference evidence="1 2" key="1">
    <citation type="submission" date="2020-02" db="EMBL/GenBank/DDBJ databases">
        <authorList>
            <person name="Ferguson B K."/>
        </authorList>
    </citation>
    <scope>NUCLEOTIDE SEQUENCE [LARGE SCALE GENOMIC DNA]</scope>
</reference>
<keyword evidence="2" id="KW-1185">Reference proteome</keyword>
<name>A0A6H5J8C0_9HYME</name>
<dbReference type="Proteomes" id="UP000479190">
    <property type="component" value="Unassembled WGS sequence"/>
</dbReference>
<proteinExistence type="predicted"/>
<dbReference type="EMBL" id="CADCXV010001340">
    <property type="protein sequence ID" value="CAB0043751.1"/>
    <property type="molecule type" value="Genomic_DNA"/>
</dbReference>
<organism evidence="1 2">
    <name type="scientific">Trichogramma brassicae</name>
    <dbReference type="NCBI Taxonomy" id="86971"/>
    <lineage>
        <taxon>Eukaryota</taxon>
        <taxon>Metazoa</taxon>
        <taxon>Ecdysozoa</taxon>
        <taxon>Arthropoda</taxon>
        <taxon>Hexapoda</taxon>
        <taxon>Insecta</taxon>
        <taxon>Pterygota</taxon>
        <taxon>Neoptera</taxon>
        <taxon>Endopterygota</taxon>
        <taxon>Hymenoptera</taxon>
        <taxon>Apocrita</taxon>
        <taxon>Proctotrupomorpha</taxon>
        <taxon>Chalcidoidea</taxon>
        <taxon>Trichogrammatidae</taxon>
        <taxon>Trichogramma</taxon>
    </lineage>
</organism>
<evidence type="ECO:0000313" key="1">
    <source>
        <dbReference type="EMBL" id="CAB0043751.1"/>
    </source>
</evidence>
<protein>
    <submittedName>
        <fullName evidence="1">Uncharacterized protein</fullName>
    </submittedName>
</protein>
<accession>A0A6H5J8C0</accession>
<dbReference type="AlphaFoldDB" id="A0A6H5J8C0"/>
<evidence type="ECO:0000313" key="2">
    <source>
        <dbReference type="Proteomes" id="UP000479190"/>
    </source>
</evidence>
<sequence length="248" mass="27602">MLWLLCSLVSYSVHQVEYRTRRHLFPPRKSRCFGTLLPGCTDSVHQVVNSSDPISTFLGESRRSGRLHMFPGCRTPGAQGVNIEPADDFRRKVVDGSIFIPGDLTIPQAMSPDRPDDDLHEATTHVDDHCRGESLTLFLAYARYLGSLNRSWTPVARCVARGRIVPASMRLRESDTTHTHAHIYTQMLQSAIGEWSTLGLTSTTVKVRYCMCIYTYAQQVYIHTSAAFTRARRAAAAAAAAASRATRS</sequence>